<keyword evidence="5 10" id="KW-0418">Kinase</keyword>
<dbReference type="EMBL" id="CP002117">
    <property type="protein sequence ID" value="ADN35452.1"/>
    <property type="molecule type" value="Genomic_DNA"/>
</dbReference>
<dbReference type="Gene3D" id="3.30.565.10">
    <property type="entry name" value="Histidine kinase-like ATPase, C-terminal domain"/>
    <property type="match status" value="1"/>
</dbReference>
<dbReference type="KEGG" id="mpi:Mpet_0678"/>
<evidence type="ECO:0000256" key="3">
    <source>
        <dbReference type="ARBA" id="ARBA00022553"/>
    </source>
</evidence>
<dbReference type="OrthoDB" id="8127at2157"/>
<dbReference type="PANTHER" id="PTHR43304:SF1">
    <property type="entry name" value="PAC DOMAIN-CONTAINING PROTEIN"/>
    <property type="match status" value="1"/>
</dbReference>
<dbReference type="RefSeq" id="WP_013328630.1">
    <property type="nucleotide sequence ID" value="NC_014507.1"/>
</dbReference>
<feature type="domain" description="PAS" evidence="8">
    <location>
        <begin position="72"/>
        <end position="117"/>
    </location>
</feature>
<proteinExistence type="predicted"/>
<dbReference type="AlphaFoldDB" id="E1RID9"/>
<feature type="domain" description="Histidine kinase" evidence="7">
    <location>
        <begin position="680"/>
        <end position="776"/>
    </location>
</feature>
<dbReference type="Proteomes" id="UP000006565">
    <property type="component" value="Chromosome"/>
</dbReference>
<reference evidence="10 11" key="1">
    <citation type="journal article" date="2010" name="Stand. Genomic Sci.">
        <title>Complete genome sequence of Methanoplanus petrolearius type strain (SEBR 4847).</title>
        <authorList>
            <person name="Brambilla E."/>
            <person name="Djao O.D."/>
            <person name="Daligault H."/>
            <person name="Lapidus A."/>
            <person name="Lucas S."/>
            <person name="Hammon N."/>
            <person name="Nolan M."/>
            <person name="Tice H."/>
            <person name="Cheng J.F."/>
            <person name="Han C."/>
            <person name="Tapia R."/>
            <person name="Goodwin L."/>
            <person name="Pitluck S."/>
            <person name="Liolios K."/>
            <person name="Ivanova N."/>
            <person name="Mavromatis K."/>
            <person name="Mikhailova N."/>
            <person name="Pati A."/>
            <person name="Chen A."/>
            <person name="Palaniappan K."/>
            <person name="Land M."/>
            <person name="Hauser L."/>
            <person name="Chang Y.J."/>
            <person name="Jeffries C.D."/>
            <person name="Rohde M."/>
            <person name="Spring S."/>
            <person name="Sikorski J."/>
            <person name="Goker M."/>
            <person name="Woyke T."/>
            <person name="Bristow J."/>
            <person name="Eisen J.A."/>
            <person name="Markowitz V."/>
            <person name="Hugenholtz P."/>
            <person name="Kyrpides N.C."/>
            <person name="Klenk H.P."/>
        </authorList>
    </citation>
    <scope>NUCLEOTIDE SEQUENCE [LARGE SCALE GENOMIC DNA]</scope>
    <source>
        <strain evidence="11">DSM 11571 / OCM 486 / SEBR 4847</strain>
    </source>
</reference>
<dbReference type="GO" id="GO:0006355">
    <property type="term" value="P:regulation of DNA-templated transcription"/>
    <property type="evidence" value="ECO:0007669"/>
    <property type="project" value="InterPro"/>
</dbReference>
<dbReference type="InterPro" id="IPR013656">
    <property type="entry name" value="PAS_4"/>
</dbReference>
<dbReference type="PROSITE" id="PS50109">
    <property type="entry name" value="HIS_KIN"/>
    <property type="match status" value="1"/>
</dbReference>
<dbReference type="CDD" id="cd00130">
    <property type="entry name" value="PAS"/>
    <property type="match status" value="3"/>
</dbReference>
<evidence type="ECO:0000259" key="9">
    <source>
        <dbReference type="PROSITE" id="PS50113"/>
    </source>
</evidence>
<dbReference type="CDD" id="cd00075">
    <property type="entry name" value="HATPase"/>
    <property type="match status" value="1"/>
</dbReference>
<dbReference type="SMART" id="SM00091">
    <property type="entry name" value="PAS"/>
    <property type="match status" value="4"/>
</dbReference>
<dbReference type="GO" id="GO:0004673">
    <property type="term" value="F:protein histidine kinase activity"/>
    <property type="evidence" value="ECO:0007669"/>
    <property type="project" value="UniProtKB-EC"/>
</dbReference>
<gene>
    <name evidence="10" type="ordered locus">Mpet_0678</name>
</gene>
<evidence type="ECO:0000256" key="2">
    <source>
        <dbReference type="ARBA" id="ARBA00012438"/>
    </source>
</evidence>
<comment type="catalytic activity">
    <reaction evidence="1">
        <text>ATP + protein L-histidine = ADP + protein N-phospho-L-histidine.</text>
        <dbReference type="EC" id="2.7.13.3"/>
    </reaction>
</comment>
<organism evidence="10 11">
    <name type="scientific">Methanolacinia petrolearia (strain DSM 11571 / OCM 486 / SEBR 4847)</name>
    <name type="common">Methanoplanus petrolearius</name>
    <dbReference type="NCBI Taxonomy" id="679926"/>
    <lineage>
        <taxon>Archaea</taxon>
        <taxon>Methanobacteriati</taxon>
        <taxon>Methanobacteriota</taxon>
        <taxon>Stenosarchaea group</taxon>
        <taxon>Methanomicrobia</taxon>
        <taxon>Methanomicrobiales</taxon>
        <taxon>Methanomicrobiaceae</taxon>
        <taxon>Methanolacinia</taxon>
    </lineage>
</organism>
<feature type="transmembrane region" description="Helical" evidence="6">
    <location>
        <begin position="45"/>
        <end position="65"/>
    </location>
</feature>
<keyword evidence="11" id="KW-1185">Reference proteome</keyword>
<evidence type="ECO:0000259" key="8">
    <source>
        <dbReference type="PROSITE" id="PS50112"/>
    </source>
</evidence>
<dbReference type="InterPro" id="IPR000014">
    <property type="entry name" value="PAS"/>
</dbReference>
<dbReference type="InterPro" id="IPR001610">
    <property type="entry name" value="PAC"/>
</dbReference>
<dbReference type="PROSITE" id="PS50113">
    <property type="entry name" value="PAC"/>
    <property type="match status" value="3"/>
</dbReference>
<sequence length="783" mass="89297">MHLYYIPIVLIAYHYRKKGIFLSALLGLMYVSMVIYFLWPDIEQVLLAFERVVIFIFAAAVIAWLSDKLERSRIFFKTLSEISPAGIIRTNTEGICSYANRRFTEITGITKEQVLGEEVCGLIYTGDKEKFFGDWSACTQNGTRINHEYRFMKPDGTNAWVLFQAGPEKDEKGNITGYIATITDLSRIKSAEMFQRTQFAFEHSPDDIYFTNRKGAVVYANISARESFGINKENNTDGKTVFGINPDIDPERWEEIWKIIVKDDFYKFESLHRFEDGSLHPVEISQYHLTYNGEEYSCSIARDITDRKKIETALKESEEKYRILAEASLDPIFIVDLEDTVLYANKRAAGLLNTTPEKIIGRSRKDLFTTDIAESQINSLRMVAETGEPLLIETKTRYNENYLWQDHSLIPLKDKTGKVYAILGLSHDITDRKNAEEALKESEKKYRTLVELAGEGIWTVDSAGIATFVNPSMAKMLGYTVEEVVGSSFFNFMDEEGLEKAKLLFKNDRKGEIKKYDFEFVRSDGRKIYTIIATSPLIDSKGKFTGVLALINDITERHLAEKSLEEVNKKLNLLSNITRHDILNQITAAAGYLELMELDKAIPPGTTADKYLEKVSGIIETIKQQIQFTAYYKNLGEQRPDWFNIGRIVAETYRNNAFEHIKLKNNVKRVEVLADPLFGKVIYTLFDNASVHGEKISHITFDAEETKNGLLITCEDDGIGIPDDAKEKIFKREYYKNSGLGLFLSKGILAMTGLKIRETGQFEEGARFEISVPEGKYRFNNGN</sequence>
<dbReference type="HOGENOM" id="CLU_000445_114_58_2"/>
<evidence type="ECO:0000313" key="10">
    <source>
        <dbReference type="EMBL" id="ADN35452.1"/>
    </source>
</evidence>
<dbReference type="eggNOG" id="arCOG06193">
    <property type="taxonomic scope" value="Archaea"/>
</dbReference>
<dbReference type="PRINTS" id="PR00344">
    <property type="entry name" value="BCTRLSENSOR"/>
</dbReference>
<dbReference type="Pfam" id="PF02518">
    <property type="entry name" value="HATPase_c"/>
    <property type="match status" value="1"/>
</dbReference>
<dbReference type="GeneID" id="25394975"/>
<evidence type="ECO:0000256" key="6">
    <source>
        <dbReference type="SAM" id="Phobius"/>
    </source>
</evidence>
<evidence type="ECO:0000256" key="5">
    <source>
        <dbReference type="ARBA" id="ARBA00022777"/>
    </source>
</evidence>
<dbReference type="InterPro" id="IPR003594">
    <property type="entry name" value="HATPase_dom"/>
</dbReference>
<dbReference type="NCBIfam" id="TIGR00229">
    <property type="entry name" value="sensory_box"/>
    <property type="match status" value="4"/>
</dbReference>
<evidence type="ECO:0000256" key="4">
    <source>
        <dbReference type="ARBA" id="ARBA00022679"/>
    </source>
</evidence>
<dbReference type="STRING" id="679926.Mpet_0678"/>
<dbReference type="PROSITE" id="PS50112">
    <property type="entry name" value="PAS"/>
    <property type="match status" value="3"/>
</dbReference>
<dbReference type="Gene3D" id="3.30.450.20">
    <property type="entry name" value="PAS domain"/>
    <property type="match status" value="4"/>
</dbReference>
<evidence type="ECO:0000256" key="1">
    <source>
        <dbReference type="ARBA" id="ARBA00000085"/>
    </source>
</evidence>
<dbReference type="Pfam" id="PF00989">
    <property type="entry name" value="PAS"/>
    <property type="match status" value="1"/>
</dbReference>
<evidence type="ECO:0000313" key="11">
    <source>
        <dbReference type="Proteomes" id="UP000006565"/>
    </source>
</evidence>
<accession>E1RID9</accession>
<dbReference type="SMART" id="SM00086">
    <property type="entry name" value="PAC"/>
    <property type="match status" value="3"/>
</dbReference>
<dbReference type="EC" id="2.7.13.3" evidence="2"/>
<keyword evidence="6" id="KW-1133">Transmembrane helix</keyword>
<dbReference type="InterPro" id="IPR005467">
    <property type="entry name" value="His_kinase_dom"/>
</dbReference>
<keyword evidence="4" id="KW-0808">Transferase</keyword>
<dbReference type="eggNOG" id="arCOG06712">
    <property type="taxonomic scope" value="Archaea"/>
</dbReference>
<keyword evidence="6" id="KW-0812">Transmembrane</keyword>
<feature type="domain" description="PAS" evidence="8">
    <location>
        <begin position="442"/>
        <end position="512"/>
    </location>
</feature>
<dbReference type="InterPro" id="IPR013767">
    <property type="entry name" value="PAS_fold"/>
</dbReference>
<protein>
    <recommendedName>
        <fullName evidence="2">histidine kinase</fullName>
        <ecNumber evidence="2">2.7.13.3</ecNumber>
    </recommendedName>
</protein>
<dbReference type="Pfam" id="PF13426">
    <property type="entry name" value="PAS_9"/>
    <property type="match status" value="1"/>
</dbReference>
<evidence type="ECO:0000259" key="7">
    <source>
        <dbReference type="PROSITE" id="PS50109"/>
    </source>
</evidence>
<dbReference type="SUPFAM" id="SSF55874">
    <property type="entry name" value="ATPase domain of HSP90 chaperone/DNA topoisomerase II/histidine kinase"/>
    <property type="match status" value="1"/>
</dbReference>
<feature type="transmembrane region" description="Helical" evidence="6">
    <location>
        <begin position="20"/>
        <end position="39"/>
    </location>
</feature>
<dbReference type="SUPFAM" id="SSF55785">
    <property type="entry name" value="PYP-like sensor domain (PAS domain)"/>
    <property type="match status" value="4"/>
</dbReference>
<dbReference type="InterPro" id="IPR000700">
    <property type="entry name" value="PAS-assoc_C"/>
</dbReference>
<feature type="domain" description="PAC" evidence="9">
    <location>
        <begin position="385"/>
        <end position="441"/>
    </location>
</feature>
<keyword evidence="3" id="KW-0597">Phosphoprotein</keyword>
<dbReference type="InterPro" id="IPR036890">
    <property type="entry name" value="HATPase_C_sf"/>
</dbReference>
<name>E1RID9_METP4</name>
<feature type="domain" description="PAS" evidence="8">
    <location>
        <begin position="317"/>
        <end position="387"/>
    </location>
</feature>
<feature type="domain" description="PAC" evidence="9">
    <location>
        <begin position="514"/>
        <end position="566"/>
    </location>
</feature>
<dbReference type="InterPro" id="IPR035965">
    <property type="entry name" value="PAS-like_dom_sf"/>
</dbReference>
<keyword evidence="6" id="KW-0472">Membrane</keyword>
<dbReference type="InterPro" id="IPR052162">
    <property type="entry name" value="Sensor_kinase/Photoreceptor"/>
</dbReference>
<dbReference type="PANTHER" id="PTHR43304">
    <property type="entry name" value="PHYTOCHROME-LIKE PROTEIN CPH1"/>
    <property type="match status" value="1"/>
</dbReference>
<dbReference type="InterPro" id="IPR004358">
    <property type="entry name" value="Sig_transdc_His_kin-like_C"/>
</dbReference>
<feature type="domain" description="PAC" evidence="9">
    <location>
        <begin position="145"/>
        <end position="197"/>
    </location>
</feature>
<dbReference type="SMART" id="SM00387">
    <property type="entry name" value="HATPase_c"/>
    <property type="match status" value="1"/>
</dbReference>
<dbReference type="Pfam" id="PF08448">
    <property type="entry name" value="PAS_4"/>
    <property type="match status" value="2"/>
</dbReference>
<dbReference type="eggNOG" id="arCOG06940">
    <property type="taxonomic scope" value="Archaea"/>
</dbReference>